<accession>A0A842HPS3</accession>
<comment type="caution">
    <text evidence="7">The sequence shown here is derived from an EMBL/GenBank/DDBJ whole genome shotgun (WGS) entry which is preliminary data.</text>
</comment>
<dbReference type="EMBL" id="JACJUU010000004">
    <property type="protein sequence ID" value="MBC2769618.1"/>
    <property type="molecule type" value="Genomic_DNA"/>
</dbReference>
<name>A0A842HPS3_9BURK</name>
<evidence type="ECO:0000313" key="8">
    <source>
        <dbReference type="Proteomes" id="UP000545386"/>
    </source>
</evidence>
<evidence type="ECO:0000256" key="5">
    <source>
        <dbReference type="ARBA" id="ARBA00034489"/>
    </source>
</evidence>
<dbReference type="InterPro" id="IPR039262">
    <property type="entry name" value="DTWD2/TAPT"/>
</dbReference>
<keyword evidence="4" id="KW-0819">tRNA processing</keyword>
<evidence type="ECO:0000256" key="4">
    <source>
        <dbReference type="ARBA" id="ARBA00022694"/>
    </source>
</evidence>
<evidence type="ECO:0000313" key="7">
    <source>
        <dbReference type="EMBL" id="MBC2769618.1"/>
    </source>
</evidence>
<dbReference type="Pfam" id="PF03942">
    <property type="entry name" value="DTW"/>
    <property type="match status" value="1"/>
</dbReference>
<evidence type="ECO:0000256" key="2">
    <source>
        <dbReference type="ARBA" id="ARBA00022679"/>
    </source>
</evidence>
<keyword evidence="2" id="KW-0808">Transferase</keyword>
<evidence type="ECO:0000256" key="3">
    <source>
        <dbReference type="ARBA" id="ARBA00022691"/>
    </source>
</evidence>
<evidence type="ECO:0000259" key="6">
    <source>
        <dbReference type="SMART" id="SM01144"/>
    </source>
</evidence>
<reference evidence="7 8" key="1">
    <citation type="submission" date="2020-08" db="EMBL/GenBank/DDBJ databases">
        <title>Paraeoetvoesia sp. YC-7-48 draft genome sequence.</title>
        <authorList>
            <person name="Yao L."/>
        </authorList>
    </citation>
    <scope>NUCLEOTIDE SEQUENCE [LARGE SCALE GENOMIC DNA]</scope>
    <source>
        <strain evidence="8">YC-7-48</strain>
    </source>
</reference>
<sequence>MNTKDSEKNGRLSCPQCLRPSSHCVCAYVTAVHSRTRVLILQHPEESRHALNTARLAALGLPNSALWVGEHFPDLASYLGQASAAFLLFPGPEAQAPQPLGVLDAGDAPLLIVPDGTWRKARKIVHMNPVLAGLPRLMLAEGGPSRYRVRKASEPNAVSTIEAVVRTLTRLEPEQDFEPLLRPFDALIEQQIAAMGADVYARHHAG</sequence>
<dbReference type="GO" id="GO:0016432">
    <property type="term" value="F:tRNA-uridine aminocarboxypropyltransferase activity"/>
    <property type="evidence" value="ECO:0007669"/>
    <property type="project" value="UniProtKB-EC"/>
</dbReference>
<dbReference type="AlphaFoldDB" id="A0A842HPS3"/>
<comment type="similarity">
    <text evidence="5">Belongs to the TDD superfamily. DTWD2 family.</text>
</comment>
<dbReference type="EC" id="2.5.1.25" evidence="1"/>
<dbReference type="Proteomes" id="UP000545386">
    <property type="component" value="Unassembled WGS sequence"/>
</dbReference>
<dbReference type="InterPro" id="IPR005636">
    <property type="entry name" value="DTW"/>
</dbReference>
<dbReference type="SMART" id="SM01144">
    <property type="entry name" value="DTW"/>
    <property type="match status" value="1"/>
</dbReference>
<dbReference type="GO" id="GO:0008033">
    <property type="term" value="P:tRNA processing"/>
    <property type="evidence" value="ECO:0007669"/>
    <property type="project" value="UniProtKB-KW"/>
</dbReference>
<keyword evidence="8" id="KW-1185">Reference proteome</keyword>
<organism evidence="7 8">
    <name type="scientific">Pusillimonas minor</name>
    <dbReference type="NCBI Taxonomy" id="2697024"/>
    <lineage>
        <taxon>Bacteria</taxon>
        <taxon>Pseudomonadati</taxon>
        <taxon>Pseudomonadota</taxon>
        <taxon>Betaproteobacteria</taxon>
        <taxon>Burkholderiales</taxon>
        <taxon>Alcaligenaceae</taxon>
        <taxon>Pusillimonas</taxon>
    </lineage>
</organism>
<protein>
    <recommendedName>
        <fullName evidence="1">tRNA-uridine aminocarboxypropyltransferase</fullName>
        <ecNumber evidence="1">2.5.1.25</ecNumber>
    </recommendedName>
</protein>
<dbReference type="PANTHER" id="PTHR21392:SF0">
    <property type="entry name" value="TRNA-URIDINE AMINOCARBOXYPROPYLTRANSFERASE 2"/>
    <property type="match status" value="1"/>
</dbReference>
<proteinExistence type="inferred from homology"/>
<dbReference type="PANTHER" id="PTHR21392">
    <property type="entry name" value="TRNA-URIDINE AMINOCARBOXYPROPYLTRANSFERASE 2"/>
    <property type="match status" value="1"/>
</dbReference>
<feature type="domain" description="DTW" evidence="6">
    <location>
        <begin position="10"/>
        <end position="196"/>
    </location>
</feature>
<gene>
    <name evidence="7" type="ORF">GTU67_06780</name>
</gene>
<keyword evidence="3" id="KW-0949">S-adenosyl-L-methionine</keyword>
<dbReference type="RefSeq" id="WP_185779348.1">
    <property type="nucleotide sequence ID" value="NZ_JACJUU010000004.1"/>
</dbReference>
<evidence type="ECO:0000256" key="1">
    <source>
        <dbReference type="ARBA" id="ARBA00012386"/>
    </source>
</evidence>